<sequence length="90" mass="10925">MKIVYEEHFVKSFKNILNYIALDKKSAAKTFKTKLITHIKQIPNNPKMYKKSFYSDDETYRDMVFQGYTVTYKIEQTEIKILEIFKWQDK</sequence>
<evidence type="ECO:0000256" key="1">
    <source>
        <dbReference type="ARBA" id="ARBA00022649"/>
    </source>
</evidence>
<keyword evidence="1" id="KW-1277">Toxin-antitoxin system</keyword>
<protein>
    <submittedName>
        <fullName evidence="2">Type II toxin-antitoxin system RelE/ParE family toxin</fullName>
    </submittedName>
</protein>
<reference evidence="2 3" key="1">
    <citation type="submission" date="2019-04" db="EMBL/GenBank/DDBJ databases">
        <title>Sulfurimonas crateris sp. nov. a facultative anaerobic sulfur-oxidizing chemolithautotrophic bacterium isolated from a terrestrial mud vulcano.</title>
        <authorList>
            <person name="Ratnikova N.M."/>
            <person name="Slobodkin A.I."/>
            <person name="Merkel A.Y."/>
            <person name="Novikov A."/>
            <person name="Bonch-Osmolovskaya E.A."/>
            <person name="Slobodkina G.B."/>
        </authorList>
    </citation>
    <scope>NUCLEOTIDE SEQUENCE [LARGE SCALE GENOMIC DNA]</scope>
    <source>
        <strain evidence="2 3">SN118</strain>
    </source>
</reference>
<dbReference type="Pfam" id="PF05016">
    <property type="entry name" value="ParE_toxin"/>
    <property type="match status" value="1"/>
</dbReference>
<dbReference type="EMBL" id="SZPX01000004">
    <property type="protein sequence ID" value="TKI69587.1"/>
    <property type="molecule type" value="Genomic_DNA"/>
</dbReference>
<dbReference type="Gene3D" id="3.30.2310.20">
    <property type="entry name" value="RelE-like"/>
    <property type="match status" value="1"/>
</dbReference>
<dbReference type="Proteomes" id="UP000309561">
    <property type="component" value="Unassembled WGS sequence"/>
</dbReference>
<dbReference type="AlphaFoldDB" id="A0A4U2Z5T8"/>
<dbReference type="OrthoDB" id="1362197at2"/>
<dbReference type="SUPFAM" id="SSF143011">
    <property type="entry name" value="RelE-like"/>
    <property type="match status" value="1"/>
</dbReference>
<proteinExistence type="predicted"/>
<dbReference type="InterPro" id="IPR007712">
    <property type="entry name" value="RelE/ParE_toxin"/>
</dbReference>
<keyword evidence="3" id="KW-1185">Reference proteome</keyword>
<dbReference type="InterPro" id="IPR035093">
    <property type="entry name" value="RelE/ParE_toxin_dom_sf"/>
</dbReference>
<evidence type="ECO:0000313" key="2">
    <source>
        <dbReference type="EMBL" id="TKI69587.1"/>
    </source>
</evidence>
<dbReference type="RefSeq" id="WP_137013281.1">
    <property type="nucleotide sequence ID" value="NZ_SZPX01000004.1"/>
</dbReference>
<evidence type="ECO:0000313" key="3">
    <source>
        <dbReference type="Proteomes" id="UP000309561"/>
    </source>
</evidence>
<name>A0A4U2Z5T8_9BACT</name>
<accession>A0A4U2Z5T8</accession>
<gene>
    <name evidence="2" type="ORF">FCU45_05895</name>
</gene>
<organism evidence="2 3">
    <name type="scientific">Sulfurimonas crateris</name>
    <dbReference type="NCBI Taxonomy" id="2574727"/>
    <lineage>
        <taxon>Bacteria</taxon>
        <taxon>Pseudomonadati</taxon>
        <taxon>Campylobacterota</taxon>
        <taxon>Epsilonproteobacteria</taxon>
        <taxon>Campylobacterales</taxon>
        <taxon>Sulfurimonadaceae</taxon>
        <taxon>Sulfurimonas</taxon>
    </lineage>
</organism>
<comment type="caution">
    <text evidence="2">The sequence shown here is derived from an EMBL/GenBank/DDBJ whole genome shotgun (WGS) entry which is preliminary data.</text>
</comment>